<comment type="caution">
    <text evidence="1">The sequence shown here is derived from an EMBL/GenBank/DDBJ whole genome shotgun (WGS) entry which is preliminary data.</text>
</comment>
<dbReference type="STRING" id="1685378.AVO44_15760"/>
<keyword evidence="2" id="KW-1185">Reference proteome</keyword>
<gene>
    <name evidence="1" type="ORF">AVO44_15760</name>
</gene>
<proteinExistence type="predicted"/>
<evidence type="ECO:0000313" key="2">
    <source>
        <dbReference type="Proteomes" id="UP000053690"/>
    </source>
</evidence>
<accession>A0A0X3TPU4</accession>
<sequence length="116" mass="13003">MMEASEIGRVQLRNEYRVDKVPSGFVVSSVNTKGEIFSQLFQQCVVDTCISVLGEREWKVDEAAFELAGVAEGEGWPFSYGYKLKFFVQGLLVILVALGRADYEKVGRAFIYRGHA</sequence>
<dbReference type="Proteomes" id="UP000053690">
    <property type="component" value="Unassembled WGS sequence"/>
</dbReference>
<reference evidence="2" key="1">
    <citation type="submission" date="2015-12" db="EMBL/GenBank/DDBJ databases">
        <authorList>
            <person name="Zhang G."/>
            <person name="Stingl U."/>
        </authorList>
    </citation>
    <scope>NUCLEOTIDE SEQUENCE [LARGE SCALE GENOMIC DNA]</scope>
    <source>
        <strain evidence="2">ZGT108</strain>
    </source>
</reference>
<dbReference type="AlphaFoldDB" id="A0A0X3TPU4"/>
<protein>
    <submittedName>
        <fullName evidence="1">Uncharacterized protein</fullName>
    </submittedName>
</protein>
<evidence type="ECO:0000313" key="1">
    <source>
        <dbReference type="EMBL" id="KUJ77782.1"/>
    </source>
</evidence>
<organism evidence="1 2">
    <name type="scientific">Ruegeria profundi</name>
    <dbReference type="NCBI Taxonomy" id="1685378"/>
    <lineage>
        <taxon>Bacteria</taxon>
        <taxon>Pseudomonadati</taxon>
        <taxon>Pseudomonadota</taxon>
        <taxon>Alphaproteobacteria</taxon>
        <taxon>Rhodobacterales</taxon>
        <taxon>Roseobacteraceae</taxon>
        <taxon>Ruegeria</taxon>
    </lineage>
</organism>
<dbReference type="EMBL" id="LQBP01000008">
    <property type="protein sequence ID" value="KUJ77782.1"/>
    <property type="molecule type" value="Genomic_DNA"/>
</dbReference>
<name>A0A0X3TPU4_9RHOB</name>